<dbReference type="EMBL" id="ML180269">
    <property type="protein sequence ID" value="THU78064.1"/>
    <property type="molecule type" value="Genomic_DNA"/>
</dbReference>
<accession>A0A4S8KQP9</accession>
<keyword evidence="3" id="KW-1185">Reference proteome</keyword>
<protein>
    <submittedName>
        <fullName evidence="2">Uncharacterized protein</fullName>
    </submittedName>
</protein>
<evidence type="ECO:0000313" key="2">
    <source>
        <dbReference type="EMBL" id="THU78064.1"/>
    </source>
</evidence>
<reference evidence="2 3" key="1">
    <citation type="journal article" date="2019" name="Nat. Ecol. Evol.">
        <title>Megaphylogeny resolves global patterns of mushroom evolution.</title>
        <authorList>
            <person name="Varga T."/>
            <person name="Krizsan K."/>
            <person name="Foldi C."/>
            <person name="Dima B."/>
            <person name="Sanchez-Garcia M."/>
            <person name="Sanchez-Ramirez S."/>
            <person name="Szollosi G.J."/>
            <person name="Szarkandi J.G."/>
            <person name="Papp V."/>
            <person name="Albert L."/>
            <person name="Andreopoulos W."/>
            <person name="Angelini C."/>
            <person name="Antonin V."/>
            <person name="Barry K.W."/>
            <person name="Bougher N.L."/>
            <person name="Buchanan P."/>
            <person name="Buyck B."/>
            <person name="Bense V."/>
            <person name="Catcheside P."/>
            <person name="Chovatia M."/>
            <person name="Cooper J."/>
            <person name="Damon W."/>
            <person name="Desjardin D."/>
            <person name="Finy P."/>
            <person name="Geml J."/>
            <person name="Haridas S."/>
            <person name="Hughes K."/>
            <person name="Justo A."/>
            <person name="Karasinski D."/>
            <person name="Kautmanova I."/>
            <person name="Kiss B."/>
            <person name="Kocsube S."/>
            <person name="Kotiranta H."/>
            <person name="LaButti K.M."/>
            <person name="Lechner B.E."/>
            <person name="Liimatainen K."/>
            <person name="Lipzen A."/>
            <person name="Lukacs Z."/>
            <person name="Mihaltcheva S."/>
            <person name="Morgado L.N."/>
            <person name="Niskanen T."/>
            <person name="Noordeloos M.E."/>
            <person name="Ohm R.A."/>
            <person name="Ortiz-Santana B."/>
            <person name="Ovrebo C."/>
            <person name="Racz N."/>
            <person name="Riley R."/>
            <person name="Savchenko A."/>
            <person name="Shiryaev A."/>
            <person name="Soop K."/>
            <person name="Spirin V."/>
            <person name="Szebenyi C."/>
            <person name="Tomsovsky M."/>
            <person name="Tulloss R.E."/>
            <person name="Uehling J."/>
            <person name="Grigoriev I.V."/>
            <person name="Vagvolgyi C."/>
            <person name="Papp T."/>
            <person name="Martin F.M."/>
            <person name="Miettinen O."/>
            <person name="Hibbett D.S."/>
            <person name="Nagy L.G."/>
        </authorList>
    </citation>
    <scope>NUCLEOTIDE SEQUENCE [LARGE SCALE GENOMIC DNA]</scope>
    <source>
        <strain evidence="2 3">CBS 962.96</strain>
    </source>
</reference>
<dbReference type="AlphaFoldDB" id="A0A4S8KQP9"/>
<evidence type="ECO:0000313" key="3">
    <source>
        <dbReference type="Proteomes" id="UP000297245"/>
    </source>
</evidence>
<proteinExistence type="predicted"/>
<sequence length="143" mass="16115">MQSCQCRNNQFSSDNEDVPPLGNILFLSRCSDTKLHNISFSRTSEEYDAVHCIPSNQPMSSHVSEPSREPQTSDQDPENASSQQPESGRTGRDLLLLHGCRNTTLQNVTVRISDISRNTLEIPEHLMGNLDVLRIILEHSRNK</sequence>
<evidence type="ECO:0000256" key="1">
    <source>
        <dbReference type="SAM" id="MobiDB-lite"/>
    </source>
</evidence>
<gene>
    <name evidence="2" type="ORF">K435DRAFT_68080</name>
</gene>
<name>A0A4S8KQP9_DENBC</name>
<organism evidence="2 3">
    <name type="scientific">Dendrothele bispora (strain CBS 962.96)</name>
    <dbReference type="NCBI Taxonomy" id="1314807"/>
    <lineage>
        <taxon>Eukaryota</taxon>
        <taxon>Fungi</taxon>
        <taxon>Dikarya</taxon>
        <taxon>Basidiomycota</taxon>
        <taxon>Agaricomycotina</taxon>
        <taxon>Agaricomycetes</taxon>
        <taxon>Agaricomycetidae</taxon>
        <taxon>Agaricales</taxon>
        <taxon>Agaricales incertae sedis</taxon>
        <taxon>Dendrothele</taxon>
    </lineage>
</organism>
<dbReference type="Proteomes" id="UP000297245">
    <property type="component" value="Unassembled WGS sequence"/>
</dbReference>
<feature type="compositionally biased region" description="Polar residues" evidence="1">
    <location>
        <begin position="54"/>
        <end position="87"/>
    </location>
</feature>
<feature type="region of interest" description="Disordered" evidence="1">
    <location>
        <begin position="53"/>
        <end position="94"/>
    </location>
</feature>